<evidence type="ECO:0000313" key="3">
    <source>
        <dbReference type="Proteomes" id="UP001501231"/>
    </source>
</evidence>
<gene>
    <name evidence="2" type="ORF">GCM10010191_58000</name>
</gene>
<reference evidence="2 3" key="1">
    <citation type="journal article" date="2019" name="Int. J. Syst. Evol. Microbiol.">
        <title>The Global Catalogue of Microorganisms (GCM) 10K type strain sequencing project: providing services to taxonomists for standard genome sequencing and annotation.</title>
        <authorList>
            <consortium name="The Broad Institute Genomics Platform"/>
            <consortium name="The Broad Institute Genome Sequencing Center for Infectious Disease"/>
            <person name="Wu L."/>
            <person name="Ma J."/>
        </authorList>
    </citation>
    <scope>NUCLEOTIDE SEQUENCE [LARGE SCALE GENOMIC DNA]</scope>
    <source>
        <strain evidence="2 3">JCM 3325</strain>
    </source>
</reference>
<dbReference type="Pfam" id="PF19655">
    <property type="entry name" value="DUF6158"/>
    <property type="match status" value="1"/>
</dbReference>
<dbReference type="InterPro" id="IPR046156">
    <property type="entry name" value="DUF6158"/>
</dbReference>
<sequence length="99" mass="11350">MQQTLGWCSSLRKGMFAPTKTGTPNTMSNGVEPAALSDDDLMRELGHLYETRMDALRHAADQAFGEHTRRMNDMEAEYLRRLPEREVDPERLREGARAR</sequence>
<organism evidence="2 3">
    <name type="scientific">Actinomadura vinacea</name>
    <dbReference type="NCBI Taxonomy" id="115336"/>
    <lineage>
        <taxon>Bacteria</taxon>
        <taxon>Bacillati</taxon>
        <taxon>Actinomycetota</taxon>
        <taxon>Actinomycetes</taxon>
        <taxon>Streptosporangiales</taxon>
        <taxon>Thermomonosporaceae</taxon>
        <taxon>Actinomadura</taxon>
    </lineage>
</organism>
<dbReference type="EMBL" id="BAAARW010000020">
    <property type="protein sequence ID" value="GAA2435717.1"/>
    <property type="molecule type" value="Genomic_DNA"/>
</dbReference>
<accession>A0ABN3JRH7</accession>
<protein>
    <submittedName>
        <fullName evidence="2">Uncharacterized protein</fullName>
    </submittedName>
</protein>
<comment type="caution">
    <text evidence="2">The sequence shown here is derived from an EMBL/GenBank/DDBJ whole genome shotgun (WGS) entry which is preliminary data.</text>
</comment>
<evidence type="ECO:0000313" key="2">
    <source>
        <dbReference type="EMBL" id="GAA2435717.1"/>
    </source>
</evidence>
<evidence type="ECO:0000256" key="1">
    <source>
        <dbReference type="SAM" id="MobiDB-lite"/>
    </source>
</evidence>
<name>A0ABN3JRH7_9ACTN</name>
<feature type="compositionally biased region" description="Polar residues" evidence="1">
    <location>
        <begin position="20"/>
        <end position="29"/>
    </location>
</feature>
<proteinExistence type="predicted"/>
<dbReference type="Proteomes" id="UP001501231">
    <property type="component" value="Unassembled WGS sequence"/>
</dbReference>
<keyword evidence="3" id="KW-1185">Reference proteome</keyword>
<feature type="region of interest" description="Disordered" evidence="1">
    <location>
        <begin position="14"/>
        <end position="33"/>
    </location>
</feature>